<protein>
    <submittedName>
        <fullName evidence="1">Uncharacterized protein</fullName>
    </submittedName>
</protein>
<dbReference type="EMBL" id="JYFN01000033">
    <property type="protein sequence ID" value="KJE21657.1"/>
    <property type="molecule type" value="Genomic_DNA"/>
</dbReference>
<comment type="caution">
    <text evidence="1">The sequence shown here is derived from an EMBL/GenBank/DDBJ whole genome shotgun (WGS) entry which is preliminary data.</text>
</comment>
<reference evidence="2" key="1">
    <citation type="submission" date="2015-02" db="EMBL/GenBank/DDBJ databases">
        <title>Draft Genome of Frankia sp. CpI1-S.</title>
        <authorList>
            <person name="Oshone R.T."/>
            <person name="Ngom M."/>
            <person name="Ghodhbane-Gtari F."/>
            <person name="Gtari M."/>
            <person name="Morris K."/>
            <person name="Thomas K."/>
            <person name="Sen A."/>
            <person name="Tisa L.S."/>
        </authorList>
    </citation>
    <scope>NUCLEOTIDE SEQUENCE [LARGE SCALE GENOMIC DNA]</scope>
    <source>
        <strain evidence="2">CpI1-S</strain>
    </source>
</reference>
<dbReference type="SUPFAM" id="SSF52540">
    <property type="entry name" value="P-loop containing nucleoside triphosphate hydrolases"/>
    <property type="match status" value="1"/>
</dbReference>
<dbReference type="AlphaFoldDB" id="A0A0D8BE16"/>
<dbReference type="OrthoDB" id="4051290at2"/>
<dbReference type="InterPro" id="IPR027417">
    <property type="entry name" value="P-loop_NTPase"/>
</dbReference>
<evidence type="ECO:0000313" key="2">
    <source>
        <dbReference type="Proteomes" id="UP000032545"/>
    </source>
</evidence>
<reference evidence="1 2" key="2">
    <citation type="journal article" date="2016" name="Genome Announc.">
        <title>Permanent Draft Genome Sequences for Two Variants of Frankia sp. Strain CpI1, the First Frankia Strain Isolated from Root Nodules of Comptonia peregrina.</title>
        <authorList>
            <person name="Oshone R."/>
            <person name="Hurst S.G.IV."/>
            <person name="Abebe-Akele F."/>
            <person name="Simpson S."/>
            <person name="Morris K."/>
            <person name="Thomas W.K."/>
            <person name="Tisa L.S."/>
        </authorList>
    </citation>
    <scope>NUCLEOTIDE SEQUENCE [LARGE SCALE GENOMIC DNA]</scope>
    <source>
        <strain evidence="2">CpI1-S</strain>
    </source>
</reference>
<accession>A0A0D8BE16</accession>
<gene>
    <name evidence="1" type="ORF">FF36_03991</name>
</gene>
<dbReference type="RefSeq" id="WP_044886558.1">
    <property type="nucleotide sequence ID" value="NZ_JYFN01000033.1"/>
</dbReference>
<organism evidence="1 2">
    <name type="scientific">Frankia torreyi</name>
    <dbReference type="NCBI Taxonomy" id="1856"/>
    <lineage>
        <taxon>Bacteria</taxon>
        <taxon>Bacillati</taxon>
        <taxon>Actinomycetota</taxon>
        <taxon>Actinomycetes</taxon>
        <taxon>Frankiales</taxon>
        <taxon>Frankiaceae</taxon>
        <taxon>Frankia</taxon>
    </lineage>
</organism>
<name>A0A0D8BE16_9ACTN</name>
<proteinExistence type="predicted"/>
<sequence length="314" mass="34886">MTAPAGQPTQLARIGLWGAPQSGKTTFLAALNIAAISQPTTPGGPSWIVIGGDDDAGAFLSENTDLLQSRHVFPSATPGLTALSWRFIGPARGGRRAGRPLRRGPRPENTVFAVELLDAPDEWELLLDHLSRCDGLVYLFDPVREERNSDAYEFFQRTLEQVTRRCFEANRLRGGKLPHFLAVCVTKFDEPAVFRQAFRTGVVLTGDEPERIPRVPDNLAKTFFDRLCDEGHEGSARLVRGSINTFFHPDRISYFVSSSVGFHIGPSGYFRAHDFANVVKTSGEARIRGAIRPINVLEPFLWLEESTRSAPRRR</sequence>
<dbReference type="PATRIC" id="fig|1502723.3.peg.3685"/>
<dbReference type="Proteomes" id="UP000032545">
    <property type="component" value="Unassembled WGS sequence"/>
</dbReference>
<keyword evidence="2" id="KW-1185">Reference proteome</keyword>
<evidence type="ECO:0000313" key="1">
    <source>
        <dbReference type="EMBL" id="KJE21657.1"/>
    </source>
</evidence>